<accession>A0ABS2AR14</accession>
<keyword evidence="1" id="KW-1133">Transmembrane helix</keyword>
<reference evidence="2 3" key="1">
    <citation type="submission" date="2021-01" db="EMBL/GenBank/DDBJ databases">
        <title>Actinoplanes sp. nov. LDG1-06 isolated from lichen.</title>
        <authorList>
            <person name="Saeng-In P."/>
            <person name="Phongsopitanun W."/>
            <person name="Kanchanasin P."/>
            <person name="Yuki M."/>
            <person name="Kudo T."/>
            <person name="Ohkuma M."/>
            <person name="Tanasupawat S."/>
        </authorList>
    </citation>
    <scope>NUCLEOTIDE SEQUENCE [LARGE SCALE GENOMIC DNA]</scope>
    <source>
        <strain evidence="2 3">LDG1-06</strain>
    </source>
</reference>
<evidence type="ECO:0000313" key="2">
    <source>
        <dbReference type="EMBL" id="MBM2621619.1"/>
    </source>
</evidence>
<feature type="transmembrane region" description="Helical" evidence="1">
    <location>
        <begin position="93"/>
        <end position="110"/>
    </location>
</feature>
<keyword evidence="1" id="KW-0812">Transmembrane</keyword>
<sequence>MITAVALCVLSAVAYASGALMQQRVAQSSMRALLRDPRWWLGMGANGAGAVLHVVALRYGSLTLVQALGALTLVAAVPLAAAVGRRRVTRAELVGTALTTGALVALLVVTGSSSQALTVRESAGVFLAAAAVMGWAALQPRLPGLGAAAVGGLGFGVASALTQAVTLRLGAGLASIVAGVAAVLVLNVAAVWFTQRSYRVGLAAPLAVGTVANPVAAAVIGVVLLGQSFQGGATGVVVALASVVVLTAGVVTLAREQARPVRARRAEHALAS</sequence>
<evidence type="ECO:0000313" key="3">
    <source>
        <dbReference type="Proteomes" id="UP000632138"/>
    </source>
</evidence>
<dbReference type="PANTHER" id="PTHR40761">
    <property type="entry name" value="CONSERVED INTEGRAL MEMBRANE ALANINE VALINE AND LEUCINE RICH PROTEIN-RELATED"/>
    <property type="match status" value="1"/>
</dbReference>
<feature type="transmembrane region" description="Helical" evidence="1">
    <location>
        <begin position="145"/>
        <end position="165"/>
    </location>
</feature>
<gene>
    <name evidence="2" type="ORF">JIG36_39560</name>
</gene>
<protein>
    <submittedName>
        <fullName evidence="2">DMT family transporter</fullName>
    </submittedName>
</protein>
<dbReference type="PANTHER" id="PTHR40761:SF1">
    <property type="entry name" value="CONSERVED INTEGRAL MEMBRANE ALANINE VALINE AND LEUCINE RICH PROTEIN-RELATED"/>
    <property type="match status" value="1"/>
</dbReference>
<feature type="transmembrane region" description="Helical" evidence="1">
    <location>
        <begin position="200"/>
        <end position="226"/>
    </location>
</feature>
<dbReference type="EMBL" id="JAENHP010000020">
    <property type="protein sequence ID" value="MBM2621619.1"/>
    <property type="molecule type" value="Genomic_DNA"/>
</dbReference>
<keyword evidence="3" id="KW-1185">Reference proteome</keyword>
<dbReference type="Proteomes" id="UP000632138">
    <property type="component" value="Unassembled WGS sequence"/>
</dbReference>
<organism evidence="2 3">
    <name type="scientific">Paractinoplanes ovalisporus</name>
    <dbReference type="NCBI Taxonomy" id="2810368"/>
    <lineage>
        <taxon>Bacteria</taxon>
        <taxon>Bacillati</taxon>
        <taxon>Actinomycetota</taxon>
        <taxon>Actinomycetes</taxon>
        <taxon>Micromonosporales</taxon>
        <taxon>Micromonosporaceae</taxon>
        <taxon>Paractinoplanes</taxon>
    </lineage>
</organism>
<comment type="caution">
    <text evidence="2">The sequence shown here is derived from an EMBL/GenBank/DDBJ whole genome shotgun (WGS) entry which is preliminary data.</text>
</comment>
<feature type="transmembrane region" description="Helical" evidence="1">
    <location>
        <begin position="122"/>
        <end position="138"/>
    </location>
</feature>
<dbReference type="RefSeq" id="WP_203381588.1">
    <property type="nucleotide sequence ID" value="NZ_JAENHP010000020.1"/>
</dbReference>
<name>A0ABS2AR14_9ACTN</name>
<feature type="transmembrane region" description="Helical" evidence="1">
    <location>
        <begin position="232"/>
        <end position="254"/>
    </location>
</feature>
<feature type="transmembrane region" description="Helical" evidence="1">
    <location>
        <begin position="171"/>
        <end position="193"/>
    </location>
</feature>
<dbReference type="NCBIfam" id="NF038012">
    <property type="entry name" value="DMT_1"/>
    <property type="match status" value="1"/>
</dbReference>
<proteinExistence type="predicted"/>
<keyword evidence="1" id="KW-0472">Membrane</keyword>
<feature type="transmembrane region" description="Helical" evidence="1">
    <location>
        <begin position="55"/>
        <end position="81"/>
    </location>
</feature>
<evidence type="ECO:0000256" key="1">
    <source>
        <dbReference type="SAM" id="Phobius"/>
    </source>
</evidence>